<accession>A0ABR1K5C1</accession>
<proteinExistence type="predicted"/>
<dbReference type="Proteomes" id="UP001498398">
    <property type="component" value="Unassembled WGS sequence"/>
</dbReference>
<evidence type="ECO:0000313" key="2">
    <source>
        <dbReference type="Proteomes" id="UP001498398"/>
    </source>
</evidence>
<reference evidence="1 2" key="1">
    <citation type="submission" date="2024-01" db="EMBL/GenBank/DDBJ databases">
        <title>A draft genome for the cacao thread blight pathogen Marasmiellus scandens.</title>
        <authorList>
            <person name="Baruah I.K."/>
            <person name="Leung J."/>
            <person name="Bukari Y."/>
            <person name="Amoako-Attah I."/>
            <person name="Meinhardt L.W."/>
            <person name="Bailey B.A."/>
            <person name="Cohen S.P."/>
        </authorList>
    </citation>
    <scope>NUCLEOTIDE SEQUENCE [LARGE SCALE GENOMIC DNA]</scope>
    <source>
        <strain evidence="1 2">GH-19</strain>
    </source>
</reference>
<protein>
    <recommendedName>
        <fullName evidence="3">Homeobox domain-containing protein</fullName>
    </recommendedName>
</protein>
<gene>
    <name evidence="1" type="ORF">VKT23_000446</name>
</gene>
<evidence type="ECO:0008006" key="3">
    <source>
        <dbReference type="Google" id="ProtNLM"/>
    </source>
</evidence>
<evidence type="ECO:0000313" key="1">
    <source>
        <dbReference type="EMBL" id="KAK7472327.1"/>
    </source>
</evidence>
<comment type="caution">
    <text evidence="1">The sequence shown here is derived from an EMBL/GenBank/DDBJ whole genome shotgun (WGS) entry which is preliminary data.</text>
</comment>
<organism evidence="1 2">
    <name type="scientific">Marasmiellus scandens</name>
    <dbReference type="NCBI Taxonomy" id="2682957"/>
    <lineage>
        <taxon>Eukaryota</taxon>
        <taxon>Fungi</taxon>
        <taxon>Dikarya</taxon>
        <taxon>Basidiomycota</taxon>
        <taxon>Agaricomycotina</taxon>
        <taxon>Agaricomycetes</taxon>
        <taxon>Agaricomycetidae</taxon>
        <taxon>Agaricales</taxon>
        <taxon>Marasmiineae</taxon>
        <taxon>Omphalotaceae</taxon>
        <taxon>Marasmiellus</taxon>
    </lineage>
</organism>
<keyword evidence="2" id="KW-1185">Reference proteome</keyword>
<name>A0ABR1K5C1_9AGAR</name>
<dbReference type="EMBL" id="JBANRG010000001">
    <property type="protein sequence ID" value="KAK7472327.1"/>
    <property type="molecule type" value="Genomic_DNA"/>
</dbReference>
<sequence length="339" mass="37785">MDTNEPGPSNVTFEMSNPAAAARKRVKRITEEGTKIMREAFEQGIERPSRDQKRDLLARITALPGCGEYKMPSLEGWFSRQRDQKDKARAKDILRTGSSGSVPVNVAEVPQLPNPNSRYPSIKPSLFAALETMLSINPEPNDDLIIAWATVTNSTQEDILRWVRDKQTARNLPSIATLDTSSQSFTTNPTPPQNHYRPRPYPIQTNITPTVSNVSSPVITTAFKSETSASPVISSSAIPSRLNEPHARISPFGVPHVSRTSTPVSPQDPAASVLTQRERLLLSINSDIEKSKDAESKMPTSAREFDELFAPYEKIFRHFLEKLEDGQLENWGFQKNMAE</sequence>